<feature type="compositionally biased region" description="Polar residues" evidence="4">
    <location>
        <begin position="463"/>
        <end position="481"/>
    </location>
</feature>
<evidence type="ECO:0000313" key="7">
    <source>
        <dbReference type="EMBL" id="PNF20152.1"/>
    </source>
</evidence>
<keyword evidence="5" id="KW-0472">Membrane</keyword>
<reference evidence="7 8" key="1">
    <citation type="submission" date="2017-12" db="EMBL/GenBank/DDBJ databases">
        <title>Hemimetabolous genomes reveal molecular basis of termite eusociality.</title>
        <authorList>
            <person name="Harrison M.C."/>
            <person name="Jongepier E."/>
            <person name="Robertson H.M."/>
            <person name="Arning N."/>
            <person name="Bitard-Feildel T."/>
            <person name="Chao H."/>
            <person name="Childers C.P."/>
            <person name="Dinh H."/>
            <person name="Doddapaneni H."/>
            <person name="Dugan S."/>
            <person name="Gowin J."/>
            <person name="Greiner C."/>
            <person name="Han Y."/>
            <person name="Hu H."/>
            <person name="Hughes D.S.T."/>
            <person name="Huylmans A.-K."/>
            <person name="Kemena C."/>
            <person name="Kremer L.P.M."/>
            <person name="Lee S.L."/>
            <person name="Lopez-Ezquerra A."/>
            <person name="Mallet L."/>
            <person name="Monroy-Kuhn J.M."/>
            <person name="Moser A."/>
            <person name="Murali S.C."/>
            <person name="Muzny D.M."/>
            <person name="Otani S."/>
            <person name="Piulachs M.-D."/>
            <person name="Poelchau M."/>
            <person name="Qu J."/>
            <person name="Schaub F."/>
            <person name="Wada-Katsumata A."/>
            <person name="Worley K.C."/>
            <person name="Xie Q."/>
            <person name="Ylla G."/>
            <person name="Poulsen M."/>
            <person name="Gibbs R.A."/>
            <person name="Schal C."/>
            <person name="Richards S."/>
            <person name="Belles X."/>
            <person name="Korb J."/>
            <person name="Bornberg-Bauer E."/>
        </authorList>
    </citation>
    <scope>NUCLEOTIDE SEQUENCE [LARGE SCALE GENOMIC DNA]</scope>
    <source>
        <tissue evidence="7">Whole body</tissue>
    </source>
</reference>
<dbReference type="SMART" id="SM00369">
    <property type="entry name" value="LRR_TYP"/>
    <property type="match status" value="7"/>
</dbReference>
<feature type="compositionally biased region" description="Polar residues" evidence="4">
    <location>
        <begin position="811"/>
        <end position="824"/>
    </location>
</feature>
<dbReference type="Pfam" id="PF13855">
    <property type="entry name" value="LRR_8"/>
    <property type="match status" value="1"/>
</dbReference>
<dbReference type="OrthoDB" id="28057at2759"/>
<keyword evidence="5" id="KW-1133">Transmembrane helix</keyword>
<feature type="domain" description="LRRCT" evidence="6">
    <location>
        <begin position="339"/>
        <end position="360"/>
    </location>
</feature>
<organism evidence="7 8">
    <name type="scientific">Cryptotermes secundus</name>
    <dbReference type="NCBI Taxonomy" id="105785"/>
    <lineage>
        <taxon>Eukaryota</taxon>
        <taxon>Metazoa</taxon>
        <taxon>Ecdysozoa</taxon>
        <taxon>Arthropoda</taxon>
        <taxon>Hexapoda</taxon>
        <taxon>Insecta</taxon>
        <taxon>Pterygota</taxon>
        <taxon>Neoptera</taxon>
        <taxon>Polyneoptera</taxon>
        <taxon>Dictyoptera</taxon>
        <taxon>Blattodea</taxon>
        <taxon>Blattoidea</taxon>
        <taxon>Termitoidae</taxon>
        <taxon>Kalotermitidae</taxon>
        <taxon>Cryptotermitinae</taxon>
        <taxon>Cryptotermes</taxon>
    </lineage>
</organism>
<dbReference type="AlphaFoldDB" id="A0A2J7PUY8"/>
<dbReference type="InterPro" id="IPR001611">
    <property type="entry name" value="Leu-rich_rpt"/>
</dbReference>
<keyword evidence="8" id="KW-1185">Reference proteome</keyword>
<dbReference type="Gene3D" id="3.80.10.10">
    <property type="entry name" value="Ribonuclease Inhibitor"/>
    <property type="match status" value="4"/>
</dbReference>
<comment type="caution">
    <text evidence="7">The sequence shown here is derived from an EMBL/GenBank/DDBJ whole genome shotgun (WGS) entry which is preliminary data.</text>
</comment>
<dbReference type="PANTHER" id="PTHR24366">
    <property type="entry name" value="IG(IMMUNOGLOBULIN) AND LRR(LEUCINE RICH REPEAT) DOMAINS"/>
    <property type="match status" value="1"/>
</dbReference>
<feature type="transmembrane region" description="Helical" evidence="5">
    <location>
        <begin position="952"/>
        <end position="970"/>
    </location>
</feature>
<evidence type="ECO:0000259" key="6">
    <source>
        <dbReference type="Pfam" id="PF01463"/>
    </source>
</evidence>
<dbReference type="Pfam" id="PF00560">
    <property type="entry name" value="LRR_1"/>
    <property type="match status" value="1"/>
</dbReference>
<evidence type="ECO:0000256" key="2">
    <source>
        <dbReference type="ARBA" id="ARBA00022729"/>
    </source>
</evidence>
<keyword evidence="3" id="KW-0677">Repeat</keyword>
<evidence type="ECO:0000256" key="4">
    <source>
        <dbReference type="SAM" id="MobiDB-lite"/>
    </source>
</evidence>
<evidence type="ECO:0000256" key="5">
    <source>
        <dbReference type="SAM" id="Phobius"/>
    </source>
</evidence>
<dbReference type="STRING" id="105785.A0A2J7PUY8"/>
<feature type="region of interest" description="Disordered" evidence="4">
    <location>
        <begin position="462"/>
        <end position="481"/>
    </location>
</feature>
<protein>
    <recommendedName>
        <fullName evidence="6">LRRCT domain-containing protein</fullName>
    </recommendedName>
</protein>
<dbReference type="InterPro" id="IPR032675">
    <property type="entry name" value="LRR_dom_sf"/>
</dbReference>
<dbReference type="Pfam" id="PF01463">
    <property type="entry name" value="LRRCT"/>
    <property type="match status" value="1"/>
</dbReference>
<dbReference type="InterPro" id="IPR003591">
    <property type="entry name" value="Leu-rich_rpt_typical-subtyp"/>
</dbReference>
<evidence type="ECO:0000313" key="8">
    <source>
        <dbReference type="Proteomes" id="UP000235965"/>
    </source>
</evidence>
<sequence length="1002" mass="111530">MHLQQLDVSCNRISSVSPGTFQSLGGLTDLLLADNPVLGRLRQELMVLVGTGRRLQAVDVSRSGLTQVPAALTRSIRTLQLAGNSVTTVQCGDLDSYPLLQLLNLADNQIEEVEEDALGRLELLSTLYLSGNHLHTVPRSLPSGLITLHLQGNRIQELNSSDLQGLPHLKFLSLRCSGIMIIQNGAFNQLTALEILDMSDNPLKSLPGNALSGPLMTVLRLSHLDGISSSASNATEMSFPVTSPERLEVLELDSSPVLAEQLLADTAALAAFRQLRELNLVNTGLTNLRSDLFHFLPRLRTLRLNGNLWECENMLWLANWVRQQQKHQQQELETSLQDAYCASPPHLASRPVIHIHDEDFNITTSSTQPSTFLSMPVKSNTYEATTETRYDASVTTEMFSIFKIFNTVVSHNITPFTPLPEGSLDNQSREQLFTKLPTHSIQHFNTNSNSTTTTFKTAEMSPFNATNNVPTTTQPENSSTANNAFAIPSTFIESEEVLFNTTAVYEDNFVTNINSSDSLSVTSRSDFDDDFKTAHYTDIRTSRTLSVDEVSSNYSIHNAVSPTKNYTMTYPTNDNTEQNQVTFLTTPGLKAQFKVMNKNVHDEKKFLFTGENSTERNEKSSYNIKNITTQNQSIASKTTITVLHINVTHSENHKIYINIPSNSTRNIFPNKSWTQHKFFRNSKNKGVLPSTEPIQSVHDNLNLYKVASNSMNNDTVLKQTFTNKDPPKCKHYHHKSLNNIIQGDESLRSDIQENVTRDNTSPLEASLFNKTSENHINESSDLTYKSVHYTEFNYHNMNTNMTTNHSTSNSKIQVQSPSNSSVHNSAYRNHSSMVPTGFYVNKLKFGDRYNSVSLEKVVVSEHGNATISGMNNGVSVTYNKIYGKSDITTEQQPKVTSYLDAEKLGFENVTLAIGDKSVFYSSHASDAFASSVHVTIKENISTSLFSGSHPSMFVLLGVGLAMAGAFAMAISHCAKRRRRQAVEYSRQQDIEVRSMSSIGDLW</sequence>
<keyword evidence="5" id="KW-0812">Transmembrane</keyword>
<dbReference type="SUPFAM" id="SSF52047">
    <property type="entry name" value="RNI-like"/>
    <property type="match status" value="1"/>
</dbReference>
<dbReference type="PROSITE" id="PS51450">
    <property type="entry name" value="LRR"/>
    <property type="match status" value="2"/>
</dbReference>
<dbReference type="GO" id="GO:0071944">
    <property type="term" value="C:cell periphery"/>
    <property type="evidence" value="ECO:0007669"/>
    <property type="project" value="UniProtKB-ARBA"/>
</dbReference>
<evidence type="ECO:0000256" key="1">
    <source>
        <dbReference type="ARBA" id="ARBA00022614"/>
    </source>
</evidence>
<gene>
    <name evidence="7" type="ORF">B7P43_G00606</name>
</gene>
<dbReference type="PANTHER" id="PTHR24366:SF171">
    <property type="entry name" value="LEUCINE RICH REPEAT NEURONAL 4"/>
    <property type="match status" value="1"/>
</dbReference>
<name>A0A2J7PUY8_9NEOP</name>
<keyword evidence="1" id="KW-0433">Leucine-rich repeat</keyword>
<feature type="region of interest" description="Disordered" evidence="4">
    <location>
        <begin position="805"/>
        <end position="824"/>
    </location>
</feature>
<keyword evidence="2" id="KW-0732">Signal</keyword>
<dbReference type="EMBL" id="NEVH01021187">
    <property type="protein sequence ID" value="PNF20152.1"/>
    <property type="molecule type" value="Genomic_DNA"/>
</dbReference>
<proteinExistence type="predicted"/>
<dbReference type="Proteomes" id="UP000235965">
    <property type="component" value="Unassembled WGS sequence"/>
</dbReference>
<accession>A0A2J7PUY8</accession>
<dbReference type="InterPro" id="IPR000483">
    <property type="entry name" value="Cys-rich_flank_reg_C"/>
</dbReference>
<evidence type="ECO:0000256" key="3">
    <source>
        <dbReference type="ARBA" id="ARBA00022737"/>
    </source>
</evidence>
<dbReference type="InParanoid" id="A0A2J7PUY8"/>